<comment type="similarity">
    <text evidence="5">Belongs to the tannase family.</text>
</comment>
<name>A0A072PGI7_9EURO</name>
<dbReference type="OrthoDB" id="3039123at2759"/>
<dbReference type="InterPro" id="IPR011118">
    <property type="entry name" value="Tannase/feruloyl_esterase"/>
</dbReference>
<evidence type="ECO:0000256" key="2">
    <source>
        <dbReference type="ARBA" id="ARBA00022729"/>
    </source>
</evidence>
<evidence type="ECO:0000313" key="6">
    <source>
        <dbReference type="EMBL" id="KEF58852.1"/>
    </source>
</evidence>
<organism evidence="6 7">
    <name type="scientific">Exophiala aquamarina CBS 119918</name>
    <dbReference type="NCBI Taxonomy" id="1182545"/>
    <lineage>
        <taxon>Eukaryota</taxon>
        <taxon>Fungi</taxon>
        <taxon>Dikarya</taxon>
        <taxon>Ascomycota</taxon>
        <taxon>Pezizomycotina</taxon>
        <taxon>Eurotiomycetes</taxon>
        <taxon>Chaetothyriomycetidae</taxon>
        <taxon>Chaetothyriales</taxon>
        <taxon>Herpotrichiellaceae</taxon>
        <taxon>Exophiala</taxon>
    </lineage>
</organism>
<dbReference type="PANTHER" id="PTHR33938">
    <property type="entry name" value="FERULOYL ESTERASE B-RELATED"/>
    <property type="match status" value="1"/>
</dbReference>
<reference evidence="6 7" key="1">
    <citation type="submission" date="2013-03" db="EMBL/GenBank/DDBJ databases">
        <title>The Genome Sequence of Exophiala aquamarina CBS 119918.</title>
        <authorList>
            <consortium name="The Broad Institute Genomics Platform"/>
            <person name="Cuomo C."/>
            <person name="de Hoog S."/>
            <person name="Gorbushina A."/>
            <person name="Walker B."/>
            <person name="Young S.K."/>
            <person name="Zeng Q."/>
            <person name="Gargeya S."/>
            <person name="Fitzgerald M."/>
            <person name="Haas B."/>
            <person name="Abouelleil A."/>
            <person name="Allen A.W."/>
            <person name="Alvarado L."/>
            <person name="Arachchi H.M."/>
            <person name="Berlin A.M."/>
            <person name="Chapman S.B."/>
            <person name="Gainer-Dewar J."/>
            <person name="Goldberg J."/>
            <person name="Griggs A."/>
            <person name="Gujja S."/>
            <person name="Hansen M."/>
            <person name="Howarth C."/>
            <person name="Imamovic A."/>
            <person name="Ireland A."/>
            <person name="Larimer J."/>
            <person name="McCowan C."/>
            <person name="Murphy C."/>
            <person name="Pearson M."/>
            <person name="Poon T.W."/>
            <person name="Priest M."/>
            <person name="Roberts A."/>
            <person name="Saif S."/>
            <person name="Shea T."/>
            <person name="Sisk P."/>
            <person name="Sykes S."/>
            <person name="Wortman J."/>
            <person name="Nusbaum C."/>
            <person name="Birren B."/>
        </authorList>
    </citation>
    <scope>NUCLEOTIDE SEQUENCE [LARGE SCALE GENOMIC DNA]</scope>
    <source>
        <strain evidence="6 7">CBS 119918</strain>
    </source>
</reference>
<evidence type="ECO:0000256" key="1">
    <source>
        <dbReference type="ARBA" id="ARBA00022487"/>
    </source>
</evidence>
<dbReference type="RefSeq" id="XP_013261442.1">
    <property type="nucleotide sequence ID" value="XM_013405988.1"/>
</dbReference>
<evidence type="ECO:0000313" key="7">
    <source>
        <dbReference type="Proteomes" id="UP000027920"/>
    </source>
</evidence>
<dbReference type="GeneID" id="25278629"/>
<dbReference type="VEuPathDB" id="FungiDB:A1O9_03695"/>
<evidence type="ECO:0000256" key="5">
    <source>
        <dbReference type="RuleBase" id="RU361238"/>
    </source>
</evidence>
<evidence type="ECO:0000256" key="4">
    <source>
        <dbReference type="ARBA" id="ARBA00023157"/>
    </source>
</evidence>
<dbReference type="AlphaFoldDB" id="A0A072PGI7"/>
<dbReference type="PANTHER" id="PTHR33938:SF2">
    <property type="entry name" value="CARBOXYLIC ESTER HYDROLASE"/>
    <property type="match status" value="1"/>
</dbReference>
<dbReference type="Proteomes" id="UP000027920">
    <property type="component" value="Unassembled WGS sequence"/>
</dbReference>
<comment type="caution">
    <text evidence="6">The sequence shown here is derived from an EMBL/GenBank/DDBJ whole genome shotgun (WGS) entry which is preliminary data.</text>
</comment>
<accession>A0A072PGI7</accession>
<dbReference type="STRING" id="1182545.A0A072PGI7"/>
<keyword evidence="1" id="KW-0719">Serine esterase</keyword>
<dbReference type="HOGENOM" id="CLU_1151802_0_0_1"/>
<protein>
    <recommendedName>
        <fullName evidence="5">Carboxylic ester hydrolase</fullName>
        <ecNumber evidence="5">3.1.1.-</ecNumber>
    </recommendedName>
</protein>
<keyword evidence="2" id="KW-0732">Signal</keyword>
<keyword evidence="3 5" id="KW-0378">Hydrolase</keyword>
<dbReference type="GO" id="GO:0052689">
    <property type="term" value="F:carboxylic ester hydrolase activity"/>
    <property type="evidence" value="ECO:0007669"/>
    <property type="project" value="UniProtKB-KW"/>
</dbReference>
<evidence type="ECO:0000256" key="3">
    <source>
        <dbReference type="ARBA" id="ARBA00022801"/>
    </source>
</evidence>
<keyword evidence="7" id="KW-1185">Reference proteome</keyword>
<gene>
    <name evidence="6" type="ORF">A1O9_03695</name>
</gene>
<keyword evidence="4" id="KW-1015">Disulfide bond</keyword>
<dbReference type="EMBL" id="AMGV01000003">
    <property type="protein sequence ID" value="KEF58852.1"/>
    <property type="molecule type" value="Genomic_DNA"/>
</dbReference>
<proteinExistence type="inferred from homology"/>
<dbReference type="EC" id="3.1.1.-" evidence="5"/>
<sequence length="241" mass="27070">MGLKEAQNYPEDFDGIPAGAPGWWETRLLPFLVRQDFLNLPSPAPGHLTAPMFLLLLQEMVTQCDPQDGVTDGIIMQPTSCNFSPEALLCSPDRTKASGCFKQPQIDTINRLLNDWTDSKGNLIFPALAMGSYFRNNSDVQDALAHIATTYIVNMLLNDTNWDWRTFNDSLVLLADRIDPCNANTDQFDMTPFKQRGGKSNSLSRIERRVRSATSEHLLLQQCRRVHGPISFRLLPAVPHP</sequence>
<dbReference type="Pfam" id="PF07519">
    <property type="entry name" value="Tannase"/>
    <property type="match status" value="1"/>
</dbReference>